<comment type="similarity">
    <text evidence="10 11">Belongs to the TonB-dependent receptor family.</text>
</comment>
<dbReference type="CDD" id="cd01347">
    <property type="entry name" value="ligand_gated_channel"/>
    <property type="match status" value="1"/>
</dbReference>
<keyword evidence="7 11" id="KW-0798">TonB box</keyword>
<evidence type="ECO:0000256" key="2">
    <source>
        <dbReference type="ARBA" id="ARBA00022448"/>
    </source>
</evidence>
<evidence type="ECO:0000256" key="9">
    <source>
        <dbReference type="ARBA" id="ARBA00023237"/>
    </source>
</evidence>
<reference evidence="14 15" key="1">
    <citation type="submission" date="2020-03" db="EMBL/GenBank/DDBJ databases">
        <title>Genomic Encyclopedia of Type Strains, Phase IV (KMG-IV): sequencing the most valuable type-strain genomes for metagenomic binning, comparative biology and taxonomic classification.</title>
        <authorList>
            <person name="Goeker M."/>
        </authorList>
    </citation>
    <scope>NUCLEOTIDE SEQUENCE [LARGE SCALE GENOMIC DNA]</scope>
    <source>
        <strain evidence="14 15">DSM 22753</strain>
    </source>
</reference>
<keyword evidence="2 10" id="KW-0813">Transport</keyword>
<comment type="caution">
    <text evidence="14">The sequence shown here is derived from an EMBL/GenBank/DDBJ whole genome shotgun (WGS) entry which is preliminary data.</text>
</comment>
<protein>
    <submittedName>
        <fullName evidence="14">Vitamin B12 transporter</fullName>
    </submittedName>
</protein>
<accession>A0ABX0TZ10</accession>
<evidence type="ECO:0000256" key="8">
    <source>
        <dbReference type="ARBA" id="ARBA00023136"/>
    </source>
</evidence>
<dbReference type="InterPro" id="IPR037066">
    <property type="entry name" value="Plug_dom_sf"/>
</dbReference>
<name>A0ABX0TZ10_9SPHN</name>
<evidence type="ECO:0000259" key="13">
    <source>
        <dbReference type="Pfam" id="PF07715"/>
    </source>
</evidence>
<evidence type="ECO:0000256" key="10">
    <source>
        <dbReference type="PROSITE-ProRule" id="PRU01360"/>
    </source>
</evidence>
<dbReference type="InterPro" id="IPR012910">
    <property type="entry name" value="Plug_dom"/>
</dbReference>
<dbReference type="SUPFAM" id="SSF56935">
    <property type="entry name" value="Porins"/>
    <property type="match status" value="1"/>
</dbReference>
<keyword evidence="4 10" id="KW-0812">Transmembrane</keyword>
<evidence type="ECO:0000256" key="11">
    <source>
        <dbReference type="RuleBase" id="RU003357"/>
    </source>
</evidence>
<dbReference type="Proteomes" id="UP000788153">
    <property type="component" value="Unassembled WGS sequence"/>
</dbReference>
<evidence type="ECO:0000313" key="15">
    <source>
        <dbReference type="Proteomes" id="UP000788153"/>
    </source>
</evidence>
<dbReference type="Pfam" id="PF00593">
    <property type="entry name" value="TonB_dep_Rec_b-barrel"/>
    <property type="match status" value="1"/>
</dbReference>
<dbReference type="Gene3D" id="2.40.170.20">
    <property type="entry name" value="TonB-dependent receptor, beta-barrel domain"/>
    <property type="match status" value="1"/>
</dbReference>
<gene>
    <name evidence="14" type="ORF">FHT01_000106</name>
</gene>
<dbReference type="InterPro" id="IPR000531">
    <property type="entry name" value="Beta-barrel_TonB"/>
</dbReference>
<dbReference type="EMBL" id="JAASQP010000001">
    <property type="protein sequence ID" value="NIJ22564.1"/>
    <property type="molecule type" value="Genomic_DNA"/>
</dbReference>
<evidence type="ECO:0000256" key="1">
    <source>
        <dbReference type="ARBA" id="ARBA00004571"/>
    </source>
</evidence>
<organism evidence="14 15">
    <name type="scientific">Sphingomonas japonica</name>
    <dbReference type="NCBI Taxonomy" id="511662"/>
    <lineage>
        <taxon>Bacteria</taxon>
        <taxon>Pseudomonadati</taxon>
        <taxon>Pseudomonadota</taxon>
        <taxon>Alphaproteobacteria</taxon>
        <taxon>Sphingomonadales</taxon>
        <taxon>Sphingomonadaceae</taxon>
        <taxon>Sphingomonas</taxon>
    </lineage>
</organism>
<keyword evidence="6" id="KW-0406">Ion transport</keyword>
<keyword evidence="9 10" id="KW-0998">Cell outer membrane</keyword>
<evidence type="ECO:0000256" key="4">
    <source>
        <dbReference type="ARBA" id="ARBA00022692"/>
    </source>
</evidence>
<evidence type="ECO:0000256" key="7">
    <source>
        <dbReference type="ARBA" id="ARBA00023077"/>
    </source>
</evidence>
<sequence>MASLTLLTLTTPATAQDRSQSEITVTATRTPQPIDEVGQPVTVLDRDLIEQRQTVAVSDLIATTPGVTINRNGSIGSTTGIFVRGAETDQTLVLIDGVRVNDPASPGGAFNFGDLLTGNIDRIEVLRGSNSVAWGSQAVGGVVNIVSAAPTDTPTLNAAAEYGSFDTVNARANASARVGPAALSIGGSYFESDGISQAAIGTEADGYQNTTLNARADIALTDTISADLRGYYILGNLDVDGYLPDFSFGDTDETSRTEQWIGYAGLNYASSDARWAGRVAYSYFENDRRNRSPDAVTYDGYGRTERFEAQAGLQPIEPLKLVLGYEHEAPNYLATSFGTTTSGRVNIDSAFALAILSPIEPLTLTAGVRHDDHSRFGGATTFGASGAYAVGDFAIVRAAYGEGFKAPTLYQLLGDYGNPDLVPETSKSYEAGVTLFALDRAIALGGTWYTRDTQNLIGFVDCDTTIPVCAGGERPFGVYSNTRLTRAEGVEATLDLRPSNRLTLAANYTLTQSRDRTPGPTFDKRLIRRPVDVANFSIDWQSPFAVALGSTIRMVGDSFENGGNTLSTDGYAVVDIRAGIDLGDRLELYGRVENLFDAEYQTVRDYGTYPLSAYGGVRVRL</sequence>
<keyword evidence="15" id="KW-1185">Reference proteome</keyword>
<dbReference type="PROSITE" id="PS52016">
    <property type="entry name" value="TONB_DEPENDENT_REC_3"/>
    <property type="match status" value="1"/>
</dbReference>
<dbReference type="Gene3D" id="2.170.130.10">
    <property type="entry name" value="TonB-dependent receptor, plug domain"/>
    <property type="match status" value="1"/>
</dbReference>
<dbReference type="PANTHER" id="PTHR30069">
    <property type="entry name" value="TONB-DEPENDENT OUTER MEMBRANE RECEPTOR"/>
    <property type="match status" value="1"/>
</dbReference>
<keyword evidence="3 10" id="KW-1134">Transmembrane beta strand</keyword>
<keyword evidence="5" id="KW-0732">Signal</keyword>
<proteinExistence type="inferred from homology"/>
<feature type="domain" description="TonB-dependent receptor plug" evidence="13">
    <location>
        <begin position="35"/>
        <end position="142"/>
    </location>
</feature>
<evidence type="ECO:0000259" key="12">
    <source>
        <dbReference type="Pfam" id="PF00593"/>
    </source>
</evidence>
<evidence type="ECO:0000256" key="5">
    <source>
        <dbReference type="ARBA" id="ARBA00022729"/>
    </source>
</evidence>
<dbReference type="RefSeq" id="WP_244935309.1">
    <property type="nucleotide sequence ID" value="NZ_VDYR01000001.1"/>
</dbReference>
<dbReference type="InterPro" id="IPR039426">
    <property type="entry name" value="TonB-dep_rcpt-like"/>
</dbReference>
<feature type="domain" description="TonB-dependent receptor-like beta-barrel" evidence="12">
    <location>
        <begin position="209"/>
        <end position="595"/>
    </location>
</feature>
<evidence type="ECO:0000256" key="3">
    <source>
        <dbReference type="ARBA" id="ARBA00022452"/>
    </source>
</evidence>
<dbReference type="Pfam" id="PF07715">
    <property type="entry name" value="Plug"/>
    <property type="match status" value="1"/>
</dbReference>
<dbReference type="PANTHER" id="PTHR30069:SF53">
    <property type="entry name" value="COLICIN I RECEPTOR-RELATED"/>
    <property type="match status" value="1"/>
</dbReference>
<comment type="subcellular location">
    <subcellularLocation>
        <location evidence="1 10">Cell outer membrane</location>
        <topology evidence="1 10">Multi-pass membrane protein</topology>
    </subcellularLocation>
</comment>
<keyword evidence="8 10" id="KW-0472">Membrane</keyword>
<dbReference type="InterPro" id="IPR036942">
    <property type="entry name" value="Beta-barrel_TonB_sf"/>
</dbReference>
<evidence type="ECO:0000313" key="14">
    <source>
        <dbReference type="EMBL" id="NIJ22564.1"/>
    </source>
</evidence>
<evidence type="ECO:0000256" key="6">
    <source>
        <dbReference type="ARBA" id="ARBA00023065"/>
    </source>
</evidence>